<dbReference type="RefSeq" id="WP_114206221.1">
    <property type="nucleotide sequence ID" value="NZ_CP030840.1"/>
</dbReference>
<reference evidence="2 3" key="1">
    <citation type="journal article" date="2018" name="Front. Microbiol.">
        <title>Hydrolytic Capabilities as a Key to Environmental Success: Chitinolytic and Cellulolytic Acidobacteria From Acidic Sub-arctic Soils and Boreal Peatlands.</title>
        <authorList>
            <person name="Belova S.E."/>
            <person name="Ravin N.V."/>
            <person name="Pankratov T.A."/>
            <person name="Rakitin A.L."/>
            <person name="Ivanova A.A."/>
            <person name="Beletsky A.V."/>
            <person name="Mardanov A.V."/>
            <person name="Sinninghe Damste J.S."/>
            <person name="Dedysh S.N."/>
        </authorList>
    </citation>
    <scope>NUCLEOTIDE SEQUENCE [LARGE SCALE GENOMIC DNA]</scope>
    <source>
        <strain evidence="2 3">SBC82</strain>
    </source>
</reference>
<evidence type="ECO:0000259" key="1">
    <source>
        <dbReference type="Pfam" id="PF05685"/>
    </source>
</evidence>
<dbReference type="KEGG" id="abas:ACPOL_1274"/>
<dbReference type="OrthoDB" id="9799703at2"/>
<protein>
    <recommendedName>
        <fullName evidence="1">Putative restriction endonuclease domain-containing protein</fullName>
    </recommendedName>
</protein>
<name>A0A2Z5FV44_9BACT</name>
<dbReference type="SUPFAM" id="SSF52980">
    <property type="entry name" value="Restriction endonuclease-like"/>
    <property type="match status" value="1"/>
</dbReference>
<dbReference type="CDD" id="cd06260">
    <property type="entry name" value="DUF820-like"/>
    <property type="match status" value="1"/>
</dbReference>
<dbReference type="InterPro" id="IPR012296">
    <property type="entry name" value="Nuclease_put_TT1808"/>
</dbReference>
<gene>
    <name evidence="2" type="ORF">ACPOL_1274</name>
</gene>
<evidence type="ECO:0000313" key="2">
    <source>
        <dbReference type="EMBL" id="AXC10622.1"/>
    </source>
</evidence>
<dbReference type="PANTHER" id="PTHR34107:SF7">
    <property type="entry name" value="SLR2092 PROTEIN"/>
    <property type="match status" value="1"/>
</dbReference>
<organism evidence="2 3">
    <name type="scientific">Acidisarcina polymorpha</name>
    <dbReference type="NCBI Taxonomy" id="2211140"/>
    <lineage>
        <taxon>Bacteria</taxon>
        <taxon>Pseudomonadati</taxon>
        <taxon>Acidobacteriota</taxon>
        <taxon>Terriglobia</taxon>
        <taxon>Terriglobales</taxon>
        <taxon>Acidobacteriaceae</taxon>
        <taxon>Acidisarcina</taxon>
    </lineage>
</organism>
<dbReference type="Gene3D" id="3.90.1570.10">
    <property type="entry name" value="tt1808, chain A"/>
    <property type="match status" value="1"/>
</dbReference>
<proteinExistence type="predicted"/>
<dbReference type="Proteomes" id="UP000253606">
    <property type="component" value="Chromosome"/>
</dbReference>
<dbReference type="EMBL" id="CP030840">
    <property type="protein sequence ID" value="AXC10622.1"/>
    <property type="molecule type" value="Genomic_DNA"/>
</dbReference>
<sequence>MGSSLELLTLPAKIVPAARLSDDEFLAFCKANEPYQFEMNERGEILVMTPLGLKGSNIEGYVFRKLDDWVEHTGNGFAVNANAGFRLPDTSLRLPDAAWISSERWNSLTPAQQEEFGQFCPDFVVEVRSPSDRAAAVEKKMLKWITNGAQLAWLIDPIRKLAIIYRPGLAPETILKPEFLEGNPPVEGFQLKMERFWA</sequence>
<evidence type="ECO:0000313" key="3">
    <source>
        <dbReference type="Proteomes" id="UP000253606"/>
    </source>
</evidence>
<accession>A0A2Z5FV44</accession>
<dbReference type="InterPro" id="IPR011335">
    <property type="entry name" value="Restrct_endonuc-II-like"/>
</dbReference>
<dbReference type="Pfam" id="PF05685">
    <property type="entry name" value="Uma2"/>
    <property type="match status" value="1"/>
</dbReference>
<keyword evidence="3" id="KW-1185">Reference proteome</keyword>
<dbReference type="InterPro" id="IPR008538">
    <property type="entry name" value="Uma2"/>
</dbReference>
<feature type="domain" description="Putative restriction endonuclease" evidence="1">
    <location>
        <begin position="23"/>
        <end position="194"/>
    </location>
</feature>
<dbReference type="PANTHER" id="PTHR34107">
    <property type="entry name" value="SLL0198 PROTEIN-RELATED"/>
    <property type="match status" value="1"/>
</dbReference>
<dbReference type="AlphaFoldDB" id="A0A2Z5FV44"/>